<keyword evidence="5" id="KW-0547">Nucleotide-binding</keyword>
<evidence type="ECO:0000256" key="8">
    <source>
        <dbReference type="ARBA" id="ARBA00023012"/>
    </source>
</evidence>
<keyword evidence="11" id="KW-1185">Reference proteome</keyword>
<dbReference type="PROSITE" id="PS50109">
    <property type="entry name" value="HIS_KIN"/>
    <property type="match status" value="1"/>
</dbReference>
<organism evidence="10 11">
    <name type="scientific">Deminuibacter soli</name>
    <dbReference type="NCBI Taxonomy" id="2291815"/>
    <lineage>
        <taxon>Bacteria</taxon>
        <taxon>Pseudomonadati</taxon>
        <taxon>Bacteroidota</taxon>
        <taxon>Chitinophagia</taxon>
        <taxon>Chitinophagales</taxon>
        <taxon>Chitinophagaceae</taxon>
        <taxon>Deminuibacter</taxon>
    </lineage>
</organism>
<comment type="catalytic activity">
    <reaction evidence="1">
        <text>ATP + protein L-histidine = ADP + protein N-phospho-L-histidine.</text>
        <dbReference type="EC" id="2.7.13.3"/>
    </reaction>
</comment>
<sequence>MKFKLESRVRSGFVACFLLLALAFLISIVTTNKLLRQIKLVNYNNTIIRQLSGFSAAVKDLRSSYRGYILKTGGTRQQPYNYSRQQADSSLHALLGTLSYNASYTEHLRTIQQLLQQEFTLARKGMSAYNNTGQVSEKLEDISEQENKTVDEITGHLNLIQDIEETELDKKMNRLMYYNDLVKKINITSLVLVITLVSYSLFIYNKENSAKHRADMKTFNYQEQLKKRIIDLKHANEELRTLRGNEKFSATGRVARTIAHEIRNPLTNINLAAAHLAKDVELRQHKDMLQIIQSSSERINQMITDLLDSTRFQELDFSKVNIDTLIDEALDNAQNSLQLKQINVIRDYGEHVCAIWADKEKLKIALLNIIINAIDAMEAGRGELILKTGTVNHRCAISVTDNGAGMEEEALNKLFDPYFTTKTQGIGLGLTNTRNIILNHKGDISVVSKPGVGTTFHLVLDFAKD</sequence>
<dbReference type="InterPro" id="IPR007891">
    <property type="entry name" value="CHASE3"/>
</dbReference>
<evidence type="ECO:0000256" key="6">
    <source>
        <dbReference type="ARBA" id="ARBA00022777"/>
    </source>
</evidence>
<evidence type="ECO:0000259" key="9">
    <source>
        <dbReference type="PROSITE" id="PS50109"/>
    </source>
</evidence>
<evidence type="ECO:0000256" key="7">
    <source>
        <dbReference type="ARBA" id="ARBA00022840"/>
    </source>
</evidence>
<evidence type="ECO:0000256" key="2">
    <source>
        <dbReference type="ARBA" id="ARBA00012438"/>
    </source>
</evidence>
<dbReference type="Pfam" id="PF05227">
    <property type="entry name" value="CHASE3"/>
    <property type="match status" value="1"/>
</dbReference>
<dbReference type="InterPro" id="IPR036097">
    <property type="entry name" value="HisK_dim/P_sf"/>
</dbReference>
<feature type="domain" description="Histidine kinase" evidence="9">
    <location>
        <begin position="257"/>
        <end position="464"/>
    </location>
</feature>
<protein>
    <recommendedName>
        <fullName evidence="2">histidine kinase</fullName>
        <ecNumber evidence="2">2.7.13.3</ecNumber>
    </recommendedName>
</protein>
<dbReference type="SMART" id="SM00388">
    <property type="entry name" value="HisKA"/>
    <property type="match status" value="1"/>
</dbReference>
<gene>
    <name evidence="10" type="ORF">DXN05_10925</name>
</gene>
<dbReference type="OrthoDB" id="9806995at2"/>
<dbReference type="Gene3D" id="3.30.565.10">
    <property type="entry name" value="Histidine kinase-like ATPase, C-terminal domain"/>
    <property type="match status" value="1"/>
</dbReference>
<dbReference type="SUPFAM" id="SSF55874">
    <property type="entry name" value="ATPase domain of HSP90 chaperone/DNA topoisomerase II/histidine kinase"/>
    <property type="match status" value="1"/>
</dbReference>
<dbReference type="Gene3D" id="1.10.287.130">
    <property type="match status" value="1"/>
</dbReference>
<dbReference type="InterPro" id="IPR003594">
    <property type="entry name" value="HATPase_dom"/>
</dbReference>
<dbReference type="PANTHER" id="PTHR43065">
    <property type="entry name" value="SENSOR HISTIDINE KINASE"/>
    <property type="match status" value="1"/>
</dbReference>
<keyword evidence="7" id="KW-0067">ATP-binding</keyword>
<dbReference type="PANTHER" id="PTHR43065:SF10">
    <property type="entry name" value="PEROXIDE STRESS-ACTIVATED HISTIDINE KINASE MAK3"/>
    <property type="match status" value="1"/>
</dbReference>
<keyword evidence="8" id="KW-0902">Two-component regulatory system</keyword>
<reference evidence="10 11" key="1">
    <citation type="submission" date="2018-08" db="EMBL/GenBank/DDBJ databases">
        <title>Chitinophagaceae sp. K23C18032701, a novel bacterium isolated from forest soil.</title>
        <authorList>
            <person name="Wang C."/>
        </authorList>
    </citation>
    <scope>NUCLEOTIDE SEQUENCE [LARGE SCALE GENOMIC DNA]</scope>
    <source>
        <strain evidence="10 11">K23C18032701</strain>
    </source>
</reference>
<dbReference type="Pfam" id="PF00512">
    <property type="entry name" value="HisKA"/>
    <property type="match status" value="1"/>
</dbReference>
<dbReference type="PRINTS" id="PR00344">
    <property type="entry name" value="BCTRLSENSOR"/>
</dbReference>
<evidence type="ECO:0000313" key="10">
    <source>
        <dbReference type="EMBL" id="RFM28044.1"/>
    </source>
</evidence>
<keyword evidence="6" id="KW-0418">Kinase</keyword>
<evidence type="ECO:0000313" key="11">
    <source>
        <dbReference type="Proteomes" id="UP000261284"/>
    </source>
</evidence>
<dbReference type="InterPro" id="IPR004358">
    <property type="entry name" value="Sig_transdc_His_kin-like_C"/>
</dbReference>
<proteinExistence type="predicted"/>
<dbReference type="CDD" id="cd00082">
    <property type="entry name" value="HisKA"/>
    <property type="match status" value="1"/>
</dbReference>
<dbReference type="InterPro" id="IPR003661">
    <property type="entry name" value="HisK_dim/P_dom"/>
</dbReference>
<dbReference type="GO" id="GO:0000155">
    <property type="term" value="F:phosphorelay sensor kinase activity"/>
    <property type="evidence" value="ECO:0007669"/>
    <property type="project" value="InterPro"/>
</dbReference>
<dbReference type="SMART" id="SM00387">
    <property type="entry name" value="HATPase_c"/>
    <property type="match status" value="1"/>
</dbReference>
<keyword evidence="3" id="KW-0597">Phosphoprotein</keyword>
<dbReference type="Proteomes" id="UP000261284">
    <property type="component" value="Unassembled WGS sequence"/>
</dbReference>
<evidence type="ECO:0000256" key="4">
    <source>
        <dbReference type="ARBA" id="ARBA00022679"/>
    </source>
</evidence>
<dbReference type="InterPro" id="IPR036890">
    <property type="entry name" value="HATPase_C_sf"/>
</dbReference>
<evidence type="ECO:0000256" key="1">
    <source>
        <dbReference type="ARBA" id="ARBA00000085"/>
    </source>
</evidence>
<comment type="caution">
    <text evidence="10">The sequence shown here is derived from an EMBL/GenBank/DDBJ whole genome shotgun (WGS) entry which is preliminary data.</text>
</comment>
<dbReference type="GO" id="GO:0005524">
    <property type="term" value="F:ATP binding"/>
    <property type="evidence" value="ECO:0007669"/>
    <property type="project" value="UniProtKB-KW"/>
</dbReference>
<accession>A0A3E1NJP5</accession>
<evidence type="ECO:0000256" key="3">
    <source>
        <dbReference type="ARBA" id="ARBA00022553"/>
    </source>
</evidence>
<dbReference type="AlphaFoldDB" id="A0A3E1NJP5"/>
<dbReference type="Pfam" id="PF02518">
    <property type="entry name" value="HATPase_c"/>
    <property type="match status" value="1"/>
</dbReference>
<keyword evidence="4" id="KW-0808">Transferase</keyword>
<dbReference type="RefSeq" id="WP_116847290.1">
    <property type="nucleotide sequence ID" value="NZ_QTJU01000003.1"/>
</dbReference>
<dbReference type="InterPro" id="IPR005467">
    <property type="entry name" value="His_kinase_dom"/>
</dbReference>
<dbReference type="SUPFAM" id="SSF47384">
    <property type="entry name" value="Homodimeric domain of signal transducing histidine kinase"/>
    <property type="match status" value="1"/>
</dbReference>
<dbReference type="EC" id="2.7.13.3" evidence="2"/>
<dbReference type="EMBL" id="QTJU01000003">
    <property type="protein sequence ID" value="RFM28044.1"/>
    <property type="molecule type" value="Genomic_DNA"/>
</dbReference>
<name>A0A3E1NJP5_9BACT</name>
<evidence type="ECO:0000256" key="5">
    <source>
        <dbReference type="ARBA" id="ARBA00022741"/>
    </source>
</evidence>